<dbReference type="GO" id="GO:0016618">
    <property type="term" value="F:hydroxypyruvate reductase [NAD(P)H] activity"/>
    <property type="evidence" value="ECO:0007669"/>
    <property type="project" value="TreeGrafter"/>
</dbReference>
<dbReference type="InterPro" id="IPR006139">
    <property type="entry name" value="D-isomer_2_OHA_DH_cat_dom"/>
</dbReference>
<evidence type="ECO:0000313" key="7">
    <source>
        <dbReference type="Proteomes" id="UP000288178"/>
    </source>
</evidence>
<dbReference type="PANTHER" id="PTHR10996:SF178">
    <property type="entry name" value="2-HYDROXYACID DEHYDROGENASE YGL185C-RELATED"/>
    <property type="match status" value="1"/>
</dbReference>
<keyword evidence="7" id="KW-1185">Reference proteome</keyword>
<dbReference type="AlphaFoldDB" id="A0A3S2TKZ4"/>
<dbReference type="InterPro" id="IPR036291">
    <property type="entry name" value="NAD(P)-bd_dom_sf"/>
</dbReference>
<evidence type="ECO:0000259" key="4">
    <source>
        <dbReference type="Pfam" id="PF00389"/>
    </source>
</evidence>
<comment type="caution">
    <text evidence="6">The sequence shown here is derived from an EMBL/GenBank/DDBJ whole genome shotgun (WGS) entry which is preliminary data.</text>
</comment>
<dbReference type="SUPFAM" id="SSF51735">
    <property type="entry name" value="NAD(P)-binding Rossmann-fold domains"/>
    <property type="match status" value="1"/>
</dbReference>
<evidence type="ECO:0000256" key="1">
    <source>
        <dbReference type="ARBA" id="ARBA00023002"/>
    </source>
</evidence>
<evidence type="ECO:0000256" key="3">
    <source>
        <dbReference type="RuleBase" id="RU003719"/>
    </source>
</evidence>
<proteinExistence type="inferred from homology"/>
<dbReference type="PANTHER" id="PTHR10996">
    <property type="entry name" value="2-HYDROXYACID DEHYDROGENASE-RELATED"/>
    <property type="match status" value="1"/>
</dbReference>
<dbReference type="Pfam" id="PF00389">
    <property type="entry name" value="2-Hacid_dh"/>
    <property type="match status" value="1"/>
</dbReference>
<dbReference type="GO" id="GO:0051287">
    <property type="term" value="F:NAD binding"/>
    <property type="evidence" value="ECO:0007669"/>
    <property type="project" value="InterPro"/>
</dbReference>
<dbReference type="GO" id="GO:0005829">
    <property type="term" value="C:cytosol"/>
    <property type="evidence" value="ECO:0007669"/>
    <property type="project" value="TreeGrafter"/>
</dbReference>
<keyword evidence="1 3" id="KW-0560">Oxidoreductase</keyword>
<keyword evidence="2" id="KW-0520">NAD</keyword>
<sequence>MDLLIVEPLEPDVVQWLEARYPVRLAPELAREPLGLRRALFQVRAMIIPPSVAVDEAALKAAPHLRAIGRLSAGVENIDLDACARANVEVVRPTHAAATAEAEFAIGALLQMLRRVPVVNAEGLLVGRELGGARIGLVGMTPAAKPLATLLKAFGADVIGYDPGLHASDPLWGQWGVRPVPLRTLMEQSDGVCMLLAFFTRYRGLVGERYLADCKPNQVLVSLTHSSIFEEAALAEALDSGRMAAAWLDSLEPGALDPGRPLHGAETLQVTPRVASTTRESRRRSAWSVARRIDEILADTNPAPVFRPTWEGDVADLADD</sequence>
<accession>A0A3S2TKZ4</accession>
<dbReference type="RefSeq" id="WP_128199673.1">
    <property type="nucleotide sequence ID" value="NZ_SACT01000006.1"/>
</dbReference>
<dbReference type="OrthoDB" id="9147650at2"/>
<dbReference type="GO" id="GO:0030267">
    <property type="term" value="F:glyoxylate reductase (NADPH) activity"/>
    <property type="evidence" value="ECO:0007669"/>
    <property type="project" value="TreeGrafter"/>
</dbReference>
<dbReference type="InterPro" id="IPR050223">
    <property type="entry name" value="D-isomer_2-hydroxyacid_DH"/>
</dbReference>
<organism evidence="6 7">
    <name type="scientific">Rubrivivax albus</name>
    <dbReference type="NCBI Taxonomy" id="2499835"/>
    <lineage>
        <taxon>Bacteria</taxon>
        <taxon>Pseudomonadati</taxon>
        <taxon>Pseudomonadota</taxon>
        <taxon>Betaproteobacteria</taxon>
        <taxon>Burkholderiales</taxon>
        <taxon>Sphaerotilaceae</taxon>
        <taxon>Rubrivivax</taxon>
    </lineage>
</organism>
<reference evidence="6 7" key="1">
    <citation type="submission" date="2019-01" db="EMBL/GenBank/DDBJ databases">
        <authorList>
            <person name="Chen W.-M."/>
        </authorList>
    </citation>
    <scope>NUCLEOTIDE SEQUENCE [LARGE SCALE GENOMIC DNA]</scope>
    <source>
        <strain evidence="6 7">ICH-3</strain>
    </source>
</reference>
<dbReference type="Proteomes" id="UP000288178">
    <property type="component" value="Unassembled WGS sequence"/>
</dbReference>
<dbReference type="EMBL" id="SACT01000006">
    <property type="protein sequence ID" value="RVT50163.1"/>
    <property type="molecule type" value="Genomic_DNA"/>
</dbReference>
<comment type="similarity">
    <text evidence="3">Belongs to the D-isomer specific 2-hydroxyacid dehydrogenase family.</text>
</comment>
<protein>
    <submittedName>
        <fullName evidence="6">Phosphoglycerate dehydrogenase</fullName>
    </submittedName>
</protein>
<dbReference type="Gene3D" id="3.40.50.720">
    <property type="entry name" value="NAD(P)-binding Rossmann-like Domain"/>
    <property type="match status" value="2"/>
</dbReference>
<evidence type="ECO:0000256" key="2">
    <source>
        <dbReference type="ARBA" id="ARBA00023027"/>
    </source>
</evidence>
<evidence type="ECO:0000313" key="6">
    <source>
        <dbReference type="EMBL" id="RVT50163.1"/>
    </source>
</evidence>
<dbReference type="InterPro" id="IPR006140">
    <property type="entry name" value="D-isomer_DH_NAD-bd"/>
</dbReference>
<dbReference type="SUPFAM" id="SSF52283">
    <property type="entry name" value="Formate/glycerate dehydrogenase catalytic domain-like"/>
    <property type="match status" value="1"/>
</dbReference>
<feature type="domain" description="D-isomer specific 2-hydroxyacid dehydrogenase NAD-binding" evidence="5">
    <location>
        <begin position="124"/>
        <end position="275"/>
    </location>
</feature>
<name>A0A3S2TKZ4_9BURK</name>
<gene>
    <name evidence="6" type="ORF">ENE75_17810</name>
</gene>
<dbReference type="Pfam" id="PF02826">
    <property type="entry name" value="2-Hacid_dh_C"/>
    <property type="match status" value="1"/>
</dbReference>
<feature type="domain" description="D-isomer specific 2-hydroxyacid dehydrogenase catalytic" evidence="4">
    <location>
        <begin position="4"/>
        <end position="301"/>
    </location>
</feature>
<evidence type="ECO:0000259" key="5">
    <source>
        <dbReference type="Pfam" id="PF02826"/>
    </source>
</evidence>